<proteinExistence type="predicted"/>
<gene>
    <name evidence="2" type="ORF">GCM10007301_42210</name>
</gene>
<dbReference type="EMBL" id="BMCT01000007">
    <property type="protein sequence ID" value="GGF77829.1"/>
    <property type="molecule type" value="Genomic_DNA"/>
</dbReference>
<organism evidence="2 3">
    <name type="scientific">Azorhizobium oxalatiphilum</name>
    <dbReference type="NCBI Taxonomy" id="980631"/>
    <lineage>
        <taxon>Bacteria</taxon>
        <taxon>Pseudomonadati</taxon>
        <taxon>Pseudomonadota</taxon>
        <taxon>Alphaproteobacteria</taxon>
        <taxon>Hyphomicrobiales</taxon>
        <taxon>Xanthobacteraceae</taxon>
        <taxon>Azorhizobium</taxon>
    </lineage>
</organism>
<evidence type="ECO:0000313" key="2">
    <source>
        <dbReference type="EMBL" id="GGF77829.1"/>
    </source>
</evidence>
<protein>
    <recommendedName>
        <fullName evidence="1">Methyltransferase type 11 domain-containing protein</fullName>
    </recommendedName>
</protein>
<reference evidence="2" key="1">
    <citation type="journal article" date="2014" name="Int. J. Syst. Evol. Microbiol.">
        <title>Complete genome sequence of Corynebacterium casei LMG S-19264T (=DSM 44701T), isolated from a smear-ripened cheese.</title>
        <authorList>
            <consortium name="US DOE Joint Genome Institute (JGI-PGF)"/>
            <person name="Walter F."/>
            <person name="Albersmeier A."/>
            <person name="Kalinowski J."/>
            <person name="Ruckert C."/>
        </authorList>
    </citation>
    <scope>NUCLEOTIDE SEQUENCE</scope>
    <source>
        <strain evidence="2">CCM 7897</strain>
    </source>
</reference>
<feature type="domain" description="Methyltransferase type 11" evidence="1">
    <location>
        <begin position="66"/>
        <end position="155"/>
    </location>
</feature>
<evidence type="ECO:0000259" key="1">
    <source>
        <dbReference type="Pfam" id="PF08241"/>
    </source>
</evidence>
<sequence length="252" mass="28651">MSDVDKQKLQQVKDRAWFYEFDLPDGTQTRTDIPADILPIHTSRRDKLIQIIRDRVPNAANETAYDLASHEGYYSLELAKHFKSVRGYEIRDESRDAAKLITEVVGATNIEYVHADLQTMAFDPAQTADFVLLYGLIYHLEDPVHTIRLASQMARKHILIETQVFPYDISGQLEDGHYKHMRPIAGVFGLTPDYASRREGGSTDIAIVPSLNALTFLLRNFGFTDVFVLPSPDDDYEQFRRGSRVVVYGGKP</sequence>
<dbReference type="Pfam" id="PF08241">
    <property type="entry name" value="Methyltransf_11"/>
    <property type="match status" value="1"/>
</dbReference>
<keyword evidence="3" id="KW-1185">Reference proteome</keyword>
<name>A0A917FFW6_9HYPH</name>
<dbReference type="RefSeq" id="WP_188582304.1">
    <property type="nucleotide sequence ID" value="NZ_BMCT01000007.1"/>
</dbReference>
<dbReference type="InterPro" id="IPR013216">
    <property type="entry name" value="Methyltransf_11"/>
</dbReference>
<dbReference type="InterPro" id="IPR029063">
    <property type="entry name" value="SAM-dependent_MTases_sf"/>
</dbReference>
<accession>A0A917FFW6</accession>
<evidence type="ECO:0000313" key="3">
    <source>
        <dbReference type="Proteomes" id="UP000606044"/>
    </source>
</evidence>
<dbReference type="CDD" id="cd02440">
    <property type="entry name" value="AdoMet_MTases"/>
    <property type="match status" value="1"/>
</dbReference>
<comment type="caution">
    <text evidence="2">The sequence shown here is derived from an EMBL/GenBank/DDBJ whole genome shotgun (WGS) entry which is preliminary data.</text>
</comment>
<reference evidence="2" key="2">
    <citation type="submission" date="2020-09" db="EMBL/GenBank/DDBJ databases">
        <authorList>
            <person name="Sun Q."/>
            <person name="Sedlacek I."/>
        </authorList>
    </citation>
    <scope>NUCLEOTIDE SEQUENCE</scope>
    <source>
        <strain evidence="2">CCM 7897</strain>
    </source>
</reference>
<dbReference type="Proteomes" id="UP000606044">
    <property type="component" value="Unassembled WGS sequence"/>
</dbReference>
<dbReference type="GO" id="GO:0008757">
    <property type="term" value="F:S-adenosylmethionine-dependent methyltransferase activity"/>
    <property type="evidence" value="ECO:0007669"/>
    <property type="project" value="InterPro"/>
</dbReference>
<dbReference type="Gene3D" id="3.40.50.150">
    <property type="entry name" value="Vaccinia Virus protein VP39"/>
    <property type="match status" value="1"/>
</dbReference>
<dbReference type="AlphaFoldDB" id="A0A917FFW6"/>
<dbReference type="SUPFAM" id="SSF53335">
    <property type="entry name" value="S-adenosyl-L-methionine-dependent methyltransferases"/>
    <property type="match status" value="1"/>
</dbReference>